<evidence type="ECO:0000256" key="5">
    <source>
        <dbReference type="ARBA" id="ARBA00022741"/>
    </source>
</evidence>
<dbReference type="VEuPathDB" id="FungiDB:F4678DRAFT_432909"/>
<keyword evidence="6" id="KW-0342">GTP-binding</keyword>
<protein>
    <recommendedName>
        <fullName evidence="12">Zn(2)-C6 fungal-type domain-containing protein</fullName>
    </recommendedName>
</protein>
<comment type="similarity">
    <text evidence="2">Belongs to the small GTPase superfamily. Ras family.</text>
</comment>
<evidence type="ECO:0000256" key="4">
    <source>
        <dbReference type="ARBA" id="ARBA00022481"/>
    </source>
</evidence>
<dbReference type="PROSITE" id="PS00463">
    <property type="entry name" value="ZN2_CY6_FUNGAL_1"/>
    <property type="match status" value="1"/>
</dbReference>
<dbReference type="SMART" id="SM00173">
    <property type="entry name" value="RAS"/>
    <property type="match status" value="1"/>
</dbReference>
<dbReference type="Pfam" id="PF00071">
    <property type="entry name" value="Ras"/>
    <property type="match status" value="1"/>
</dbReference>
<dbReference type="PROSITE" id="PS51419">
    <property type="entry name" value="RAB"/>
    <property type="match status" value="1"/>
</dbReference>
<feature type="domain" description="Zn(2)-C6 fungal-type" evidence="12">
    <location>
        <begin position="625"/>
        <end position="655"/>
    </location>
</feature>
<feature type="compositionally biased region" description="Polar residues" evidence="11">
    <location>
        <begin position="416"/>
        <end position="430"/>
    </location>
</feature>
<dbReference type="InterPro" id="IPR001806">
    <property type="entry name" value="Small_GTPase"/>
</dbReference>
<keyword evidence="4" id="KW-0488">Methylation</keyword>
<evidence type="ECO:0000256" key="1">
    <source>
        <dbReference type="ARBA" id="ARBA00004193"/>
    </source>
</evidence>
<dbReference type="CDD" id="cd00067">
    <property type="entry name" value="GAL4"/>
    <property type="match status" value="1"/>
</dbReference>
<dbReference type="NCBIfam" id="TIGR00231">
    <property type="entry name" value="small_GTP"/>
    <property type="match status" value="1"/>
</dbReference>
<reference evidence="13" key="1">
    <citation type="submission" date="2022-07" db="EMBL/GenBank/DDBJ databases">
        <title>Genome Sequence of Xylaria arbuscula.</title>
        <authorList>
            <person name="Buettner E."/>
        </authorList>
    </citation>
    <scope>NUCLEOTIDE SEQUENCE</scope>
    <source>
        <strain evidence="13">VT107</strain>
    </source>
</reference>
<dbReference type="GO" id="GO:0005886">
    <property type="term" value="C:plasma membrane"/>
    <property type="evidence" value="ECO:0007669"/>
    <property type="project" value="UniProtKB-SubCell"/>
</dbReference>
<keyword evidence="7" id="KW-0472">Membrane</keyword>
<evidence type="ECO:0000256" key="3">
    <source>
        <dbReference type="ARBA" id="ARBA00022475"/>
    </source>
</evidence>
<dbReference type="SMART" id="SM00066">
    <property type="entry name" value="GAL4"/>
    <property type="match status" value="2"/>
</dbReference>
<comment type="subcellular location">
    <subcellularLocation>
        <location evidence="1">Cell membrane</location>
        <topology evidence="1">Lipid-anchor</topology>
    </subcellularLocation>
</comment>
<dbReference type="SMART" id="SM00176">
    <property type="entry name" value="RAN"/>
    <property type="match status" value="1"/>
</dbReference>
<accession>A0A9W8N6G4</accession>
<evidence type="ECO:0000313" key="13">
    <source>
        <dbReference type="EMBL" id="KAJ3559242.1"/>
    </source>
</evidence>
<evidence type="ECO:0000313" key="14">
    <source>
        <dbReference type="Proteomes" id="UP001148614"/>
    </source>
</evidence>
<dbReference type="PANTHER" id="PTHR24070">
    <property type="entry name" value="RAS, DI-RAS, AND RHEB FAMILY MEMBERS OF SMALL GTPASE SUPERFAMILY"/>
    <property type="match status" value="1"/>
</dbReference>
<dbReference type="Proteomes" id="UP001148614">
    <property type="component" value="Unassembled WGS sequence"/>
</dbReference>
<keyword evidence="8" id="KW-0539">Nucleus</keyword>
<dbReference type="SUPFAM" id="SSF57701">
    <property type="entry name" value="Zn2/Cys6 DNA-binding domain"/>
    <property type="match status" value="1"/>
</dbReference>
<dbReference type="GO" id="GO:0000981">
    <property type="term" value="F:DNA-binding transcription factor activity, RNA polymerase II-specific"/>
    <property type="evidence" value="ECO:0007669"/>
    <property type="project" value="InterPro"/>
</dbReference>
<evidence type="ECO:0000256" key="11">
    <source>
        <dbReference type="SAM" id="MobiDB-lite"/>
    </source>
</evidence>
<dbReference type="InterPro" id="IPR005225">
    <property type="entry name" value="Small_GTP-bd"/>
</dbReference>
<keyword evidence="9" id="KW-0449">Lipoprotein</keyword>
<dbReference type="Pfam" id="PF00172">
    <property type="entry name" value="Zn_clus"/>
    <property type="match status" value="1"/>
</dbReference>
<evidence type="ECO:0000256" key="6">
    <source>
        <dbReference type="ARBA" id="ARBA00023134"/>
    </source>
</evidence>
<dbReference type="InterPro" id="IPR001138">
    <property type="entry name" value="Zn2Cys6_DnaBD"/>
</dbReference>
<dbReference type="FunFam" id="3.40.50.300:FF:000080">
    <property type="entry name" value="Ras-like GTPase Ras1"/>
    <property type="match status" value="1"/>
</dbReference>
<name>A0A9W8N6G4_9PEZI</name>
<dbReference type="InterPro" id="IPR036864">
    <property type="entry name" value="Zn2-C6_fun-type_DNA-bd_sf"/>
</dbReference>
<feature type="region of interest" description="Disordered" evidence="11">
    <location>
        <begin position="664"/>
        <end position="697"/>
    </location>
</feature>
<gene>
    <name evidence="13" type="ORF">NPX13_g9563</name>
</gene>
<dbReference type="Gene3D" id="4.10.240.10">
    <property type="entry name" value="Zn(2)-C6 fungal-type DNA-binding domain"/>
    <property type="match status" value="1"/>
</dbReference>
<keyword evidence="10" id="KW-0636">Prenylation</keyword>
<organism evidence="13 14">
    <name type="scientific">Xylaria arbuscula</name>
    <dbReference type="NCBI Taxonomy" id="114810"/>
    <lineage>
        <taxon>Eukaryota</taxon>
        <taxon>Fungi</taxon>
        <taxon>Dikarya</taxon>
        <taxon>Ascomycota</taxon>
        <taxon>Pezizomycotina</taxon>
        <taxon>Sordariomycetes</taxon>
        <taxon>Xylariomycetidae</taxon>
        <taxon>Xylariales</taxon>
        <taxon>Xylariaceae</taxon>
        <taxon>Xylaria</taxon>
    </lineage>
</organism>
<dbReference type="GO" id="GO:0003924">
    <property type="term" value="F:GTPase activity"/>
    <property type="evidence" value="ECO:0007669"/>
    <property type="project" value="InterPro"/>
</dbReference>
<dbReference type="SMART" id="SM00174">
    <property type="entry name" value="RHO"/>
    <property type="match status" value="1"/>
</dbReference>
<sequence length="811" mass="89366">MASKFLREYKVVVVGGGGVGKSCLTIQMTQDHFIDEYDPTIEDSYRKQCIIDDELALLDVLDTAGQEEYAAMREQYMVNGEGFMLVFSITSQESLDEIHALHRQILRVKGKQEGDHFPVVLVGNKCDLEHERVVTREKAERSAAEFRCPYIETSAKSRINVEAAFFDVVREIRSYDRNLGGMSANNGRSGGANGPDKMEMADGEAEAGCCSKCVLRHIIHTNYLHQVRPLSQIDQKLREGKGDQNINMDSLQADVHFVGQYVFTNIFNPADALYDADEVAQHFQSGGPDRLPEFVAWRNYFHQDSQNHCDMCLIRRLDCFFLNDQVCTNCAESGLHCSVTNNVPQLNPGEYFPDNDPFRVPYIPDFPGVDLSFQQPGSTNPQTGEGVNSAPDANDESIDPSLIMTAGPAPGIPQGEQLNMPPNISDLSATGNGLSPSAFLDPAANISAGIPALPPMPNLPDIPDLPDGFQWDFSMSPSATAGFRNCEPCKQANTWCERERPCTSCNDRGTPHLCGPLTTGTFQRGIAYGTELYGYLSLIKQRPGYDREYEQPPDYHIQYVRWLQGGPVPTPPGYQGPVPNPQRPNINIRILALPLPAQPLHTAPGPVTANSNALPALPPNRSKRPCLNCTLLHRRCSRALPSCDRCLTMNISCSYTNYPQTSRRSARRRLALQPPQPQPAATNPTIVQSQGNSGPPVIGTERPVVIPPGVDQNEVDYLGQGVGTIIRIAQFLRAPVVPSPALLLYNINGIEPFTDALLNAALDDPERAALELLQYPRPDHPYPNNEPALRTVPESTLIDNSQPNGRCLEQV</sequence>
<proteinExistence type="inferred from homology"/>
<evidence type="ECO:0000256" key="9">
    <source>
        <dbReference type="ARBA" id="ARBA00023288"/>
    </source>
</evidence>
<dbReference type="SUPFAM" id="SSF52540">
    <property type="entry name" value="P-loop containing nucleoside triphosphate hydrolases"/>
    <property type="match status" value="1"/>
</dbReference>
<dbReference type="AlphaFoldDB" id="A0A9W8N6G4"/>
<keyword evidence="5" id="KW-0547">Nucleotide-binding</keyword>
<dbReference type="PROSITE" id="PS51421">
    <property type="entry name" value="RAS"/>
    <property type="match status" value="1"/>
</dbReference>
<keyword evidence="14" id="KW-1185">Reference proteome</keyword>
<dbReference type="GO" id="GO:0007165">
    <property type="term" value="P:signal transduction"/>
    <property type="evidence" value="ECO:0007669"/>
    <property type="project" value="InterPro"/>
</dbReference>
<evidence type="ECO:0000256" key="10">
    <source>
        <dbReference type="ARBA" id="ARBA00023289"/>
    </source>
</evidence>
<keyword evidence="3" id="KW-1003">Cell membrane</keyword>
<evidence type="ECO:0000256" key="7">
    <source>
        <dbReference type="ARBA" id="ARBA00023136"/>
    </source>
</evidence>
<evidence type="ECO:0000256" key="2">
    <source>
        <dbReference type="ARBA" id="ARBA00008344"/>
    </source>
</evidence>
<comment type="caution">
    <text evidence="13">The sequence shown here is derived from an EMBL/GenBank/DDBJ whole genome shotgun (WGS) entry which is preliminary data.</text>
</comment>
<dbReference type="VEuPathDB" id="FungiDB:F4678DRAFT_432906"/>
<dbReference type="Gene3D" id="3.40.50.300">
    <property type="entry name" value="P-loop containing nucleotide triphosphate hydrolases"/>
    <property type="match status" value="1"/>
</dbReference>
<feature type="compositionally biased region" description="Polar residues" evidence="11">
    <location>
        <begin position="682"/>
        <end position="693"/>
    </location>
</feature>
<dbReference type="GO" id="GO:0008270">
    <property type="term" value="F:zinc ion binding"/>
    <property type="evidence" value="ECO:0007669"/>
    <property type="project" value="InterPro"/>
</dbReference>
<dbReference type="InterPro" id="IPR020849">
    <property type="entry name" value="Small_GTPase_Ras-type"/>
</dbReference>
<dbReference type="PRINTS" id="PR00449">
    <property type="entry name" value="RASTRNSFRMNG"/>
</dbReference>
<dbReference type="EMBL" id="JANPWZ010002393">
    <property type="protein sequence ID" value="KAJ3559242.1"/>
    <property type="molecule type" value="Genomic_DNA"/>
</dbReference>
<dbReference type="InterPro" id="IPR027417">
    <property type="entry name" value="P-loop_NTPase"/>
</dbReference>
<dbReference type="SMART" id="SM00175">
    <property type="entry name" value="RAB"/>
    <property type="match status" value="1"/>
</dbReference>
<evidence type="ECO:0000259" key="12">
    <source>
        <dbReference type="PROSITE" id="PS50048"/>
    </source>
</evidence>
<evidence type="ECO:0000256" key="8">
    <source>
        <dbReference type="ARBA" id="ARBA00023242"/>
    </source>
</evidence>
<dbReference type="PROSITE" id="PS51420">
    <property type="entry name" value="RHO"/>
    <property type="match status" value="1"/>
</dbReference>
<dbReference type="PROSITE" id="PS50048">
    <property type="entry name" value="ZN2_CY6_FUNGAL_2"/>
    <property type="match status" value="1"/>
</dbReference>
<feature type="region of interest" description="Disordered" evidence="11">
    <location>
        <begin position="369"/>
        <end position="430"/>
    </location>
</feature>
<feature type="compositionally biased region" description="Polar residues" evidence="11">
    <location>
        <begin position="372"/>
        <end position="386"/>
    </location>
</feature>
<dbReference type="GO" id="GO:0005525">
    <property type="term" value="F:GTP binding"/>
    <property type="evidence" value="ECO:0007669"/>
    <property type="project" value="UniProtKB-KW"/>
</dbReference>